<dbReference type="Gene3D" id="3.40.30.10">
    <property type="entry name" value="Glutaredoxin"/>
    <property type="match status" value="1"/>
</dbReference>
<proteinExistence type="evidence at transcript level"/>
<dbReference type="PANTHER" id="PTHR28630">
    <property type="match status" value="1"/>
</dbReference>
<dbReference type="AlphaFoldDB" id="A0A8R9Z5B4"/>
<dbReference type="InterPro" id="IPR036249">
    <property type="entry name" value="Thioredoxin-like_sf"/>
</dbReference>
<accession>A0A8R9Z5B4</accession>
<organism evidence="1">
    <name type="scientific">Haliotis discus discus</name>
    <name type="common">disc abalone</name>
    <dbReference type="NCBI Taxonomy" id="91233"/>
    <lineage>
        <taxon>Eukaryota</taxon>
        <taxon>Metazoa</taxon>
        <taxon>Spiralia</taxon>
        <taxon>Lophotrochozoa</taxon>
        <taxon>Mollusca</taxon>
        <taxon>Gastropoda</taxon>
        <taxon>Vetigastropoda</taxon>
        <taxon>Lepetellida</taxon>
        <taxon>Haliotoidea</taxon>
        <taxon>Haliotidae</taxon>
        <taxon>Haliotis</taxon>
    </lineage>
</organism>
<dbReference type="PANTHER" id="PTHR28630:SF3">
    <property type="entry name" value="PEROXIREDOXIN-LIKE 2C"/>
    <property type="match status" value="1"/>
</dbReference>
<dbReference type="EMBL" id="MH205678">
    <property type="protein sequence ID" value="AYP63837.1"/>
    <property type="molecule type" value="mRNA"/>
</dbReference>
<evidence type="ECO:0000313" key="1">
    <source>
        <dbReference type="EMBL" id="AYP63837.1"/>
    </source>
</evidence>
<reference evidence="1" key="1">
    <citation type="submission" date="2018-04" db="EMBL/GenBank/DDBJ databases">
        <authorList>
            <person name="Priyathilaka T.T."/>
            <person name="Lee J."/>
        </authorList>
    </citation>
    <scope>NUCLEOTIDE SEQUENCE</scope>
</reference>
<dbReference type="Pfam" id="PF13911">
    <property type="entry name" value="AhpC-TSA_2"/>
    <property type="match status" value="1"/>
</dbReference>
<dbReference type="CDD" id="cd02970">
    <property type="entry name" value="PRX_like2"/>
    <property type="match status" value="1"/>
</dbReference>
<dbReference type="InterPro" id="IPR032801">
    <property type="entry name" value="PXL2A/B/C"/>
</dbReference>
<name>A0A8R9Z5B4_HALDI</name>
<sequence>MADVEPETKALNEMDEEISMSRGMRAEVKVNFDKCRDMFVYDQMGNKIRFGDVYKKQKTIVVFTRHLLDFVCQEYVDDLGTVPLEYLQEADVRLVIIAPSPYVLIRGFKKVTSFNYTVYCDPDYELFKAMGCVETLAFGKIDESKHIKSGIIMGVLRSTWRAMQQESRLRNGDVKQQGASFIMGPGDVLHHAHIDQNATDHAKINDLLTIAGVQNVSFPKDPRVLDL</sequence>
<protein>
    <submittedName>
        <fullName evidence="1">Thioredoxin-like protein AAED1</fullName>
    </submittedName>
</protein>
<dbReference type="SUPFAM" id="SSF52833">
    <property type="entry name" value="Thioredoxin-like"/>
    <property type="match status" value="1"/>
</dbReference>